<keyword evidence="1" id="KW-0732">Signal</keyword>
<name>A0ABY6B285_9BURK</name>
<organism evidence="2 3">
    <name type="scientific">Roseateles amylovorans</name>
    <dbReference type="NCBI Taxonomy" id="2978473"/>
    <lineage>
        <taxon>Bacteria</taxon>
        <taxon>Pseudomonadati</taxon>
        <taxon>Pseudomonadota</taxon>
        <taxon>Betaproteobacteria</taxon>
        <taxon>Burkholderiales</taxon>
        <taxon>Sphaerotilaceae</taxon>
        <taxon>Roseateles</taxon>
    </lineage>
</organism>
<accession>A0ABY6B285</accession>
<keyword evidence="3" id="KW-1185">Reference proteome</keyword>
<dbReference type="EMBL" id="CP104562">
    <property type="protein sequence ID" value="UXH79513.1"/>
    <property type="molecule type" value="Genomic_DNA"/>
</dbReference>
<gene>
    <name evidence="2" type="ORF">N4261_06205</name>
</gene>
<reference evidence="2" key="1">
    <citation type="submission" date="2022-10" db="EMBL/GenBank/DDBJ databases">
        <title>Characterization and whole genome sequencing of a new Roseateles species, isolated from fresh water.</title>
        <authorList>
            <person name="Guliayeva D.Y."/>
            <person name="Akhremchuk A.E."/>
            <person name="Sikolenko M.A."/>
            <person name="Valentovich L.N."/>
            <person name="Sidarenka A.V."/>
        </authorList>
    </citation>
    <scope>NUCLEOTIDE SEQUENCE</scope>
    <source>
        <strain evidence="2">BIM B-1768</strain>
    </source>
</reference>
<sequence length="424" mass="46414">MRHLLTPTPTTVRLRPAAGAALALTALTALTSLFGPAAMAQSSSSTGPSPYYLGVSAGYNHASNVYRQASDANSDNITSYSLLAGLDQPIGRQRLFGDATVQRSSYQSNSQLNNTGYSIKGGLDWATIERLSGRLLINNRRSLADYNSSTNGVQPTFGKNIEDNRQAQAIVRLGLVTAFSAEAMAEHRSRSFSATEYNRSEYSQNIGSLGIYYRPSSAWKFGIAGRYTKGRTPYFFEPVDAPAIEDKYTRKDIDLTAFWAPKGDSTLDARISSSRTSHSATGQNNLSGATGSLVWNWMPGGRWSLNTRIARDSGVETYYLGIAGLNSDLNQVVRSLQSQLNYELTGKLILTGGLSFSNVERSDELVLSSNSRDRNRGYNVGLRWLATRSIELGCNYNQQQRSSSIATYEFDAKTYGCYVQGTLR</sequence>
<evidence type="ECO:0000256" key="1">
    <source>
        <dbReference type="SAM" id="SignalP"/>
    </source>
</evidence>
<proteinExistence type="predicted"/>
<dbReference type="RefSeq" id="WP_261759333.1">
    <property type="nucleotide sequence ID" value="NZ_CP104562.2"/>
</dbReference>
<feature type="signal peptide" evidence="1">
    <location>
        <begin position="1"/>
        <end position="40"/>
    </location>
</feature>
<feature type="chain" id="PRO_5046958568" description="Beta-barrel porin 2" evidence="1">
    <location>
        <begin position="41"/>
        <end position="424"/>
    </location>
</feature>
<dbReference type="Proteomes" id="UP001064933">
    <property type="component" value="Chromosome"/>
</dbReference>
<dbReference type="SUPFAM" id="SSF56935">
    <property type="entry name" value="Porins"/>
    <property type="match status" value="1"/>
</dbReference>
<evidence type="ECO:0000313" key="2">
    <source>
        <dbReference type="EMBL" id="UXH79513.1"/>
    </source>
</evidence>
<protein>
    <recommendedName>
        <fullName evidence="4">Beta-barrel porin 2</fullName>
    </recommendedName>
</protein>
<evidence type="ECO:0008006" key="4">
    <source>
        <dbReference type="Google" id="ProtNLM"/>
    </source>
</evidence>
<evidence type="ECO:0000313" key="3">
    <source>
        <dbReference type="Proteomes" id="UP001064933"/>
    </source>
</evidence>